<evidence type="ECO:0000256" key="6">
    <source>
        <dbReference type="ARBA" id="ARBA00022750"/>
    </source>
</evidence>
<dbReference type="OMA" id="NIHEVFQ"/>
<dbReference type="InterPro" id="IPR036397">
    <property type="entry name" value="RNaseH_sf"/>
</dbReference>
<dbReference type="InterPro" id="IPR000477">
    <property type="entry name" value="RT_dom"/>
</dbReference>
<feature type="region of interest" description="Disordered" evidence="17">
    <location>
        <begin position="345"/>
        <end position="405"/>
    </location>
</feature>
<evidence type="ECO:0000256" key="10">
    <source>
        <dbReference type="ARBA" id="ARBA00022884"/>
    </source>
</evidence>
<feature type="region of interest" description="Disordered" evidence="17">
    <location>
        <begin position="419"/>
        <end position="461"/>
    </location>
</feature>
<dbReference type="InterPro" id="IPR012337">
    <property type="entry name" value="RNaseH-like_sf"/>
</dbReference>
<feature type="domain" description="Chromo" evidence="18">
    <location>
        <begin position="1730"/>
        <end position="1798"/>
    </location>
</feature>
<accession>A0A0K3C811</accession>
<gene>
    <name evidence="21" type="primary">FGENESH: predicted gene_2.23</name>
    <name evidence="21" type="ORF">BN2166_0008540</name>
</gene>
<dbReference type="CDD" id="cd00024">
    <property type="entry name" value="CD_CSD"/>
    <property type="match status" value="1"/>
</dbReference>
<keyword evidence="5" id="KW-0479">Metal-binding</keyword>
<feature type="region of interest" description="Disordered" evidence="17">
    <location>
        <begin position="1794"/>
        <end position="1833"/>
    </location>
</feature>
<dbReference type="InterPro" id="IPR043502">
    <property type="entry name" value="DNA/RNA_pol_sf"/>
</dbReference>
<dbReference type="SUPFAM" id="SSF56672">
    <property type="entry name" value="DNA/RNA polymerases"/>
    <property type="match status" value="1"/>
</dbReference>
<dbReference type="GO" id="GO:0003677">
    <property type="term" value="F:DNA binding"/>
    <property type="evidence" value="ECO:0007669"/>
    <property type="project" value="UniProtKB-KW"/>
</dbReference>
<dbReference type="GO" id="GO:0003964">
    <property type="term" value="F:RNA-directed DNA polymerase activity"/>
    <property type="evidence" value="ECO:0007669"/>
    <property type="project" value="UniProtKB-KW"/>
</dbReference>
<keyword evidence="1" id="KW-0645">Protease</keyword>
<evidence type="ECO:0000256" key="2">
    <source>
        <dbReference type="ARBA" id="ARBA00022679"/>
    </source>
</evidence>
<keyword evidence="6" id="KW-0064">Aspartyl protease</keyword>
<dbReference type="EMBL" id="CWKI01000002">
    <property type="protein sequence ID" value="CTR04993.1"/>
    <property type="molecule type" value="Genomic_DNA"/>
</dbReference>
<feature type="non-terminal residue" evidence="21">
    <location>
        <position position="1"/>
    </location>
</feature>
<dbReference type="Gene3D" id="3.30.420.10">
    <property type="entry name" value="Ribonuclease H-like superfamily/Ribonuclease H"/>
    <property type="match status" value="1"/>
</dbReference>
<keyword evidence="9" id="KW-0460">Magnesium</keyword>
<dbReference type="PROSITE" id="PS50994">
    <property type="entry name" value="INTEGRASE"/>
    <property type="match status" value="1"/>
</dbReference>
<keyword evidence="7" id="KW-0255">Endonuclease</keyword>
<keyword evidence="15" id="KW-0233">DNA recombination</keyword>
<evidence type="ECO:0000256" key="9">
    <source>
        <dbReference type="ARBA" id="ARBA00022842"/>
    </source>
</evidence>
<dbReference type="GO" id="GO:0003887">
    <property type="term" value="F:DNA-directed DNA polymerase activity"/>
    <property type="evidence" value="ECO:0007669"/>
    <property type="project" value="UniProtKB-KW"/>
</dbReference>
<evidence type="ECO:0000256" key="4">
    <source>
        <dbReference type="ARBA" id="ARBA00022722"/>
    </source>
</evidence>
<keyword evidence="2" id="KW-0808">Transferase</keyword>
<feature type="compositionally biased region" description="Low complexity" evidence="17">
    <location>
        <begin position="376"/>
        <end position="404"/>
    </location>
</feature>
<dbReference type="CDD" id="cd01647">
    <property type="entry name" value="RT_LTR"/>
    <property type="match status" value="1"/>
</dbReference>
<feature type="domain" description="Reverse transcriptase" evidence="19">
    <location>
        <begin position="826"/>
        <end position="1054"/>
    </location>
</feature>
<dbReference type="Gene3D" id="2.40.70.10">
    <property type="entry name" value="Acid Proteases"/>
    <property type="match status" value="1"/>
</dbReference>
<dbReference type="GO" id="GO:0015074">
    <property type="term" value="P:DNA integration"/>
    <property type="evidence" value="ECO:0007669"/>
    <property type="project" value="UniProtKB-KW"/>
</dbReference>
<evidence type="ECO:0000256" key="7">
    <source>
        <dbReference type="ARBA" id="ARBA00022759"/>
    </source>
</evidence>
<dbReference type="InterPro" id="IPR016197">
    <property type="entry name" value="Chromo-like_dom_sf"/>
</dbReference>
<dbReference type="PANTHER" id="PTHR37984:SF5">
    <property type="entry name" value="PROTEIN NYNRIN-LIKE"/>
    <property type="match status" value="1"/>
</dbReference>
<evidence type="ECO:0000256" key="15">
    <source>
        <dbReference type="ARBA" id="ARBA00023172"/>
    </source>
</evidence>
<feature type="compositionally biased region" description="Basic and acidic residues" evidence="17">
    <location>
        <begin position="1794"/>
        <end position="1806"/>
    </location>
</feature>
<dbReference type="STRING" id="5286.A0A0K3C811"/>
<dbReference type="SUPFAM" id="SSF53098">
    <property type="entry name" value="Ribonuclease H-like"/>
    <property type="match status" value="1"/>
</dbReference>
<dbReference type="InterPro" id="IPR056924">
    <property type="entry name" value="SH3_Tf2-1"/>
</dbReference>
<keyword evidence="14" id="KW-0238">DNA-binding</keyword>
<dbReference type="FunFam" id="3.30.70.270:FF:000026">
    <property type="entry name" value="Transposon Ty3-G Gag-Pol polyprotein"/>
    <property type="match status" value="1"/>
</dbReference>
<dbReference type="Pfam" id="PF17919">
    <property type="entry name" value="RT_RNaseH_2"/>
    <property type="match status" value="1"/>
</dbReference>
<dbReference type="GO" id="GO:0004519">
    <property type="term" value="F:endonuclease activity"/>
    <property type="evidence" value="ECO:0007669"/>
    <property type="project" value="UniProtKB-KW"/>
</dbReference>
<dbReference type="Gene3D" id="1.10.340.70">
    <property type="match status" value="1"/>
</dbReference>
<dbReference type="GO" id="GO:0006508">
    <property type="term" value="P:proteolysis"/>
    <property type="evidence" value="ECO:0007669"/>
    <property type="project" value="UniProtKB-KW"/>
</dbReference>
<name>A0A0K3C811_RHOTO</name>
<dbReference type="Proteomes" id="UP000199069">
    <property type="component" value="Unassembled WGS sequence"/>
</dbReference>
<dbReference type="InterPro" id="IPR041577">
    <property type="entry name" value="RT_RNaseH_2"/>
</dbReference>
<keyword evidence="22" id="KW-1185">Reference proteome</keyword>
<dbReference type="GO" id="GO:0006310">
    <property type="term" value="P:DNA recombination"/>
    <property type="evidence" value="ECO:0007669"/>
    <property type="project" value="UniProtKB-KW"/>
</dbReference>
<dbReference type="GO" id="GO:0004190">
    <property type="term" value="F:aspartic-type endopeptidase activity"/>
    <property type="evidence" value="ECO:0007669"/>
    <property type="project" value="UniProtKB-KW"/>
</dbReference>
<evidence type="ECO:0000259" key="20">
    <source>
        <dbReference type="PROSITE" id="PS50994"/>
    </source>
</evidence>
<dbReference type="Gene3D" id="2.40.50.40">
    <property type="match status" value="1"/>
</dbReference>
<evidence type="ECO:0000259" key="18">
    <source>
        <dbReference type="PROSITE" id="PS50013"/>
    </source>
</evidence>
<keyword evidence="3" id="KW-0548">Nucleotidyltransferase</keyword>
<feature type="compositionally biased region" description="Acidic residues" evidence="17">
    <location>
        <begin position="446"/>
        <end position="461"/>
    </location>
</feature>
<evidence type="ECO:0000259" key="19">
    <source>
        <dbReference type="PROSITE" id="PS50878"/>
    </source>
</evidence>
<keyword evidence="16" id="KW-0511">Multifunctional enzyme</keyword>
<dbReference type="InterPro" id="IPR000953">
    <property type="entry name" value="Chromo/chromo_shadow_dom"/>
</dbReference>
<evidence type="ECO:0000313" key="21">
    <source>
        <dbReference type="EMBL" id="CTR04993.1"/>
    </source>
</evidence>
<sequence>VAEQVTDLSGWSRRAEENIHEVFQTMQQLYNESLNRLDYARHEARRLRDNDVSRIDGCESAFSAQNEQINSLLQTVESLKSSIRAQRREAMSGVPPDPRRRDEPPHTTRRSGGERPTFVPSDSTATSDEPRPRSPLKAPRPSMPFGTFVKDDNPVVATSLDSYLDNPDTLSWKDRASLLPKTDEYPGWDGDPSKLLKYLQTMDVFIRVNQIPGRILLAKFRSKLSGEAEQFYSLRVGEPPMPNSWEEWKDAFRERFLGRNWQREMQEKYRAMQYTGDDPNSWLEKFINAIRSIQPNASADEIQQAVQLRVPQQMAMNLEALRGRQGAVSLTQFMRNFEEMATLQFPHGFRRSNSSRNPTSSDPSSNRSRPSDPRRTVPSSGSARPAQSAPASRPAQAPASGSGPTVRRCYICQSTSHISTSCPQRPAVAALADGEAEQESQSGEEASPDEQSYESSDEEEGDDEIVFAALSSDSYYWLENSPERLKRFDWLDLASQPSSDSPSVPEDVAHPLDYVLALDSPLGFRVLDTAVLSIGQQGETAAEELATSGAPVLVSSKQALRLSSSVQTSDAPMRTKAVKAGHAHTTALSLTTRVLINGNPVTIFLDTGAGPSVADARALDRIDVGWRTRLQPMPHKTAFTAFGSQLSPIGVVKTALVFPHPAGNLRLSVEFAVIETDVAPIPFIFGMDWMLAYGVNVMLEHGPYFTIGRAKQRFAIATKTGFALPYVDPDEVEACSNRATVAAVAEGRPTTEPAEFEKALAQVKVNPDLKPEQRESLYALLRRYPMVLAHGSNQLGNLTDDPGCSIPVDLDNLPPRIKQNAYPASPRAREAMKSCIGEFLDLGIIRESKSQFAAPALIVFRGEKARLVVNYKVLNSVTTPDAYPMPRIDQSLYSLKDSLFFSSMDANKGFHQIPMNPAHTDRTAFSTPFGQYEYLRMPMGLRNAPAEFQRRMDKHFHDELREGWMNVYIDDLLAHSRTFEEHLVHLERMLAILDSHGWTMSPAKCFFGFSQIRQLGHRVSGVLLGIDDNKIVAVKTWPAPTTVKELQVWLGFTGYFRKFIPNYGAITRPLTRLLGKDTPWQWTKECQDAFEKLKDLLLNAPVLGQPDYQLPFELSTDASVRGLGGCLEQIQQLDGAPRKVVICFISRQLNSAEEKYSMPQLECLAVVWALEKLHVFLDGVNFTVWTDAGAMKTLMDMQSPSRHMLRWQLAVQEHRNHLTIRHRAGKANGAADGLSRCPLPNDESNPAADLSTEPDLRVQALSFAMLDDSFFDAIRQSYTTDKDFSKIHLALREFEKDHKALIASLPSKLKADFEAGRFLLLDELLYRRKGSRTSLVVLDKDVRTSALSACHDEVTSGHFSLEKTYARLQPLVWWPGMYEDTLEYCKSCDSCQRANHATGKPYGLAQAIKEPTKPWDIINMDFVGPFSKGGLAQYDAVLVVTDRYSRRCRLIPTFTDADARQTAALFYTYVLNDVGVPLGIISDRDKLFTSEFWKCLAQLCGYKLQLSTSYHPQTDGLAERYIRTLEDALRRFVAFEPVWTDESGFSHDWTELLPGLEFAINSSEHATLGKSPFEVERGYIPRSIYSLIKSKMPSLSLEPGSESFANMLLASQERASSCIADAVAYAQKRWDEKHVEPPFEVGDEVLVSTKHFQFKGERKLIPPFVGPFAVLEKVGPNAIRVALTGEYARKHPVFPVSLCKPYHRTETERFPGRREPAPPQPDIVDGVPQWVVEKVFDQRAVKPKRGRKDKTRKREFLVKWEGYPETYNRWVLEDDLQNAKEALQDYFESRRLSKRKEDIEEGERPKRATFANGEVPLEATPHMYTRSRAQKSP</sequence>
<evidence type="ECO:0000256" key="12">
    <source>
        <dbReference type="ARBA" id="ARBA00022918"/>
    </source>
</evidence>
<evidence type="ECO:0000313" key="22">
    <source>
        <dbReference type="Proteomes" id="UP000199069"/>
    </source>
</evidence>
<dbReference type="Pfam" id="PF00385">
    <property type="entry name" value="Chromo"/>
    <property type="match status" value="1"/>
</dbReference>
<dbReference type="GO" id="GO:0005634">
    <property type="term" value="C:nucleus"/>
    <property type="evidence" value="ECO:0007669"/>
    <property type="project" value="UniProtKB-ARBA"/>
</dbReference>
<dbReference type="Pfam" id="PF24626">
    <property type="entry name" value="SH3_Tf2-1"/>
    <property type="match status" value="1"/>
</dbReference>
<evidence type="ECO:0000256" key="14">
    <source>
        <dbReference type="ARBA" id="ARBA00023125"/>
    </source>
</evidence>
<dbReference type="CDD" id="cd00303">
    <property type="entry name" value="retropepsin_like"/>
    <property type="match status" value="1"/>
</dbReference>
<organism evidence="21 22">
    <name type="scientific">Rhodotorula toruloides</name>
    <name type="common">Yeast</name>
    <name type="synonym">Rhodosporidium toruloides</name>
    <dbReference type="NCBI Taxonomy" id="5286"/>
    <lineage>
        <taxon>Eukaryota</taxon>
        <taxon>Fungi</taxon>
        <taxon>Dikarya</taxon>
        <taxon>Basidiomycota</taxon>
        <taxon>Pucciniomycotina</taxon>
        <taxon>Microbotryomycetes</taxon>
        <taxon>Sporidiobolales</taxon>
        <taxon>Sporidiobolaceae</taxon>
        <taxon>Rhodotorula</taxon>
    </lineage>
</organism>
<keyword evidence="12" id="KW-0695">RNA-directed DNA polymerase</keyword>
<dbReference type="PANTHER" id="PTHR37984">
    <property type="entry name" value="PROTEIN CBG26694"/>
    <property type="match status" value="1"/>
</dbReference>
<dbReference type="GO" id="GO:0006338">
    <property type="term" value="P:chromatin remodeling"/>
    <property type="evidence" value="ECO:0007669"/>
    <property type="project" value="UniProtKB-ARBA"/>
</dbReference>
<dbReference type="InterPro" id="IPR023780">
    <property type="entry name" value="Chromo_domain"/>
</dbReference>
<dbReference type="PROSITE" id="PS50013">
    <property type="entry name" value="CHROMO_2"/>
    <property type="match status" value="1"/>
</dbReference>
<evidence type="ECO:0000256" key="13">
    <source>
        <dbReference type="ARBA" id="ARBA00022932"/>
    </source>
</evidence>
<dbReference type="Gene3D" id="3.30.70.270">
    <property type="match status" value="2"/>
</dbReference>
<evidence type="ECO:0000256" key="8">
    <source>
        <dbReference type="ARBA" id="ARBA00022801"/>
    </source>
</evidence>
<proteinExistence type="predicted"/>
<feature type="region of interest" description="Disordered" evidence="17">
    <location>
        <begin position="84"/>
        <end position="150"/>
    </location>
</feature>
<evidence type="ECO:0000256" key="5">
    <source>
        <dbReference type="ARBA" id="ARBA00022723"/>
    </source>
</evidence>
<feature type="domain" description="Integrase catalytic" evidence="20">
    <location>
        <begin position="1410"/>
        <end position="1580"/>
    </location>
</feature>
<keyword evidence="13" id="KW-0239">DNA-directed DNA polymerase</keyword>
<dbReference type="Gene3D" id="3.10.10.10">
    <property type="entry name" value="HIV Type 1 Reverse Transcriptase, subunit A, domain 1"/>
    <property type="match status" value="1"/>
</dbReference>
<keyword evidence="8" id="KW-0378">Hydrolase</keyword>
<keyword evidence="10" id="KW-0694">RNA-binding</keyword>
<dbReference type="Pfam" id="PF17921">
    <property type="entry name" value="Integrase_H2C2"/>
    <property type="match status" value="1"/>
</dbReference>
<dbReference type="FunFam" id="1.10.340.70:FF:000001">
    <property type="entry name" value="Retrovirus-related Pol polyprotein from transposon gypsy-like Protein"/>
    <property type="match status" value="1"/>
</dbReference>
<dbReference type="InterPro" id="IPR021109">
    <property type="entry name" value="Peptidase_aspartic_dom_sf"/>
</dbReference>
<evidence type="ECO:0000256" key="1">
    <source>
        <dbReference type="ARBA" id="ARBA00022670"/>
    </source>
</evidence>
<dbReference type="SUPFAM" id="SSF54160">
    <property type="entry name" value="Chromo domain-like"/>
    <property type="match status" value="1"/>
</dbReference>
<dbReference type="Pfam" id="PF00078">
    <property type="entry name" value="RVT_1"/>
    <property type="match status" value="1"/>
</dbReference>
<evidence type="ECO:0000256" key="16">
    <source>
        <dbReference type="ARBA" id="ARBA00023268"/>
    </source>
</evidence>
<keyword evidence="4" id="KW-0540">Nuclease</keyword>
<dbReference type="InterPro" id="IPR041588">
    <property type="entry name" value="Integrase_H2C2"/>
</dbReference>
<dbReference type="GO" id="GO:0046872">
    <property type="term" value="F:metal ion binding"/>
    <property type="evidence" value="ECO:0007669"/>
    <property type="project" value="UniProtKB-KW"/>
</dbReference>
<dbReference type="InterPro" id="IPR001584">
    <property type="entry name" value="Integrase_cat-core"/>
</dbReference>
<evidence type="ECO:0000256" key="11">
    <source>
        <dbReference type="ARBA" id="ARBA00022908"/>
    </source>
</evidence>
<dbReference type="SUPFAM" id="SSF50630">
    <property type="entry name" value="Acid proteases"/>
    <property type="match status" value="1"/>
</dbReference>
<protein>
    <submittedName>
        <fullName evidence="21">FGENESH: predicted gene_2.23 protein</fullName>
    </submittedName>
</protein>
<dbReference type="PROSITE" id="PS50878">
    <property type="entry name" value="RT_POL"/>
    <property type="match status" value="1"/>
</dbReference>
<feature type="compositionally biased region" description="Basic and acidic residues" evidence="17">
    <location>
        <begin position="97"/>
        <end position="106"/>
    </location>
</feature>
<feature type="compositionally biased region" description="Low complexity" evidence="17">
    <location>
        <begin position="351"/>
        <end position="368"/>
    </location>
</feature>
<dbReference type="InterPro" id="IPR043128">
    <property type="entry name" value="Rev_trsase/Diguanyl_cyclase"/>
</dbReference>
<dbReference type="GO" id="GO:0003723">
    <property type="term" value="F:RNA binding"/>
    <property type="evidence" value="ECO:0007669"/>
    <property type="project" value="UniProtKB-KW"/>
</dbReference>
<evidence type="ECO:0000256" key="17">
    <source>
        <dbReference type="SAM" id="MobiDB-lite"/>
    </source>
</evidence>
<reference evidence="21 22" key="1">
    <citation type="submission" date="2015-07" db="EMBL/GenBank/DDBJ databases">
        <authorList>
            <person name="Cajimat M.N.B."/>
            <person name="Milazzo M.L."/>
            <person name="Fulhorst C.F."/>
        </authorList>
    </citation>
    <scope>NUCLEOTIDE SEQUENCE [LARGE SCALE GENOMIC DNA]</scope>
    <source>
        <strain evidence="21">Single colony</strain>
    </source>
</reference>
<keyword evidence="11" id="KW-0229">DNA integration</keyword>
<evidence type="ECO:0000256" key="3">
    <source>
        <dbReference type="ARBA" id="ARBA00022695"/>
    </source>
</evidence>
<dbReference type="SMART" id="SM00298">
    <property type="entry name" value="CHROMO"/>
    <property type="match status" value="1"/>
</dbReference>
<dbReference type="CDD" id="cd09274">
    <property type="entry name" value="RNase_HI_RT_Ty3"/>
    <property type="match status" value="1"/>
</dbReference>
<dbReference type="InterPro" id="IPR050951">
    <property type="entry name" value="Retrovirus_Pol_polyprotein"/>
</dbReference>